<evidence type="ECO:0000256" key="1">
    <source>
        <dbReference type="SAM" id="MobiDB-lite"/>
    </source>
</evidence>
<feature type="region of interest" description="Disordered" evidence="1">
    <location>
        <begin position="108"/>
        <end position="134"/>
    </location>
</feature>
<dbReference type="EMBL" id="BARW01026938">
    <property type="protein sequence ID" value="GAJ10940.1"/>
    <property type="molecule type" value="Genomic_DNA"/>
</dbReference>
<name>X1VPI6_9ZZZZ</name>
<comment type="caution">
    <text evidence="2">The sequence shown here is derived from an EMBL/GenBank/DDBJ whole genome shotgun (WGS) entry which is preliminary data.</text>
</comment>
<evidence type="ECO:0000313" key="2">
    <source>
        <dbReference type="EMBL" id="GAJ10940.1"/>
    </source>
</evidence>
<dbReference type="AlphaFoldDB" id="X1VPI6"/>
<accession>X1VPI6</accession>
<feature type="region of interest" description="Disordered" evidence="1">
    <location>
        <begin position="228"/>
        <end position="257"/>
    </location>
</feature>
<sequence length="257" mass="27106">AVTDLAETEGVPEWLSDLPPEEAEAEVPGWLSELVQPDETHDVAIEEDVEGSPAEVIGMPGWLSELAQPDESLAGGMPDVEVGESAEAADAEAAKIPDWLADLAQEEVTTSLEPEDEEPEVSAMGGKPEMAEPEPAEIPEWLASLRPAEGISAADADIAESSEEIEIEAFQEAGRAEATSDIREPDPIGTEAADVPVWLTDISTAEDTEATADVPEWLSGLTEELVEVQESPATPQDVPAWLAETQLGSVSEATSGD</sequence>
<gene>
    <name evidence="2" type="ORF">S12H4_43823</name>
</gene>
<feature type="non-terminal residue" evidence="2">
    <location>
        <position position="1"/>
    </location>
</feature>
<feature type="non-terminal residue" evidence="2">
    <location>
        <position position="257"/>
    </location>
</feature>
<feature type="compositionally biased region" description="Polar residues" evidence="1">
    <location>
        <begin position="246"/>
        <end position="257"/>
    </location>
</feature>
<feature type="compositionally biased region" description="Basic and acidic residues" evidence="1">
    <location>
        <begin position="174"/>
        <end position="186"/>
    </location>
</feature>
<reference evidence="2" key="1">
    <citation type="journal article" date="2014" name="Front. Microbiol.">
        <title>High frequency of phylogenetically diverse reductive dehalogenase-homologous genes in deep subseafloor sedimentary metagenomes.</title>
        <authorList>
            <person name="Kawai M."/>
            <person name="Futagami T."/>
            <person name="Toyoda A."/>
            <person name="Takaki Y."/>
            <person name="Nishi S."/>
            <person name="Hori S."/>
            <person name="Arai W."/>
            <person name="Tsubouchi T."/>
            <person name="Morono Y."/>
            <person name="Uchiyama I."/>
            <person name="Ito T."/>
            <person name="Fujiyama A."/>
            <person name="Inagaki F."/>
            <person name="Takami H."/>
        </authorList>
    </citation>
    <scope>NUCLEOTIDE SEQUENCE</scope>
    <source>
        <strain evidence="2">Expedition CK06-06</strain>
    </source>
</reference>
<proteinExistence type="predicted"/>
<feature type="region of interest" description="Disordered" evidence="1">
    <location>
        <begin position="172"/>
        <end position="195"/>
    </location>
</feature>
<protein>
    <submittedName>
        <fullName evidence="2">Uncharacterized protein</fullName>
    </submittedName>
</protein>
<organism evidence="2">
    <name type="scientific">marine sediment metagenome</name>
    <dbReference type="NCBI Taxonomy" id="412755"/>
    <lineage>
        <taxon>unclassified sequences</taxon>
        <taxon>metagenomes</taxon>
        <taxon>ecological metagenomes</taxon>
    </lineage>
</organism>